<evidence type="ECO:0000313" key="1">
    <source>
        <dbReference type="EMBL" id="PKI78721.1"/>
    </source>
</evidence>
<sequence length="143" mass="15952">MEWLQPRRRGPEWKQGWTEKTQTSFSAPPLHLLTVFLIVIFLLWCSSSSSDPRPYFGHSLAGLQLLLLLSPVLAVFIMALYSRASRYIGSGSRSNLNAWFGAVTPGQARKRPRGRSSAGMGIPWKVAFMVGLLLVLVAYHSSF</sequence>
<dbReference type="PANTHER" id="PTHR33306:SF21">
    <property type="entry name" value="TRANSMEMBRANE PROTEIN"/>
    <property type="match status" value="1"/>
</dbReference>
<dbReference type="Proteomes" id="UP000233551">
    <property type="component" value="Unassembled WGS sequence"/>
</dbReference>
<dbReference type="AlphaFoldDB" id="A0A2I0LDG6"/>
<dbReference type="GeneID" id="116205788"/>
<gene>
    <name evidence="1" type="ORF">CRG98_000946</name>
</gene>
<keyword evidence="2" id="KW-1185">Reference proteome</keyword>
<reference evidence="1 2" key="1">
    <citation type="submission" date="2017-11" db="EMBL/GenBank/DDBJ databases">
        <title>De-novo sequencing of pomegranate (Punica granatum L.) genome.</title>
        <authorList>
            <person name="Akparov Z."/>
            <person name="Amiraslanov A."/>
            <person name="Hajiyeva S."/>
            <person name="Abbasov M."/>
            <person name="Kaur K."/>
            <person name="Hamwieh A."/>
            <person name="Solovyev V."/>
            <person name="Salamov A."/>
            <person name="Braich B."/>
            <person name="Kosarev P."/>
            <person name="Mahmoud A."/>
            <person name="Hajiyev E."/>
            <person name="Babayeva S."/>
            <person name="Izzatullayeva V."/>
            <person name="Mammadov A."/>
            <person name="Mammadov A."/>
            <person name="Sharifova S."/>
            <person name="Ojaghi J."/>
            <person name="Eynullazada K."/>
            <person name="Bayramov B."/>
            <person name="Abdulazimova A."/>
            <person name="Shahmuradov I."/>
        </authorList>
    </citation>
    <scope>NUCLEOTIDE SEQUENCE [LARGE SCALE GENOMIC DNA]</scope>
    <source>
        <strain evidence="2">cv. AG2017</strain>
        <tissue evidence="1">Leaf</tissue>
    </source>
</reference>
<accession>A0A2I0LDG6</accession>
<dbReference type="PANTHER" id="PTHR33306">
    <property type="entry name" value="EXPRESSED PROTEIN-RELATED-RELATED"/>
    <property type="match status" value="1"/>
</dbReference>
<proteinExistence type="predicted"/>
<dbReference type="EMBL" id="PGOL01000037">
    <property type="protein sequence ID" value="PKI78721.1"/>
    <property type="molecule type" value="Genomic_DNA"/>
</dbReference>
<evidence type="ECO:0000313" key="2">
    <source>
        <dbReference type="Proteomes" id="UP000233551"/>
    </source>
</evidence>
<name>A0A2I0LDG6_PUNGR</name>
<comment type="caution">
    <text evidence="1">The sequence shown here is derived from an EMBL/GenBank/DDBJ whole genome shotgun (WGS) entry which is preliminary data.</text>
</comment>
<organism evidence="1 2">
    <name type="scientific">Punica granatum</name>
    <name type="common">Pomegranate</name>
    <dbReference type="NCBI Taxonomy" id="22663"/>
    <lineage>
        <taxon>Eukaryota</taxon>
        <taxon>Viridiplantae</taxon>
        <taxon>Streptophyta</taxon>
        <taxon>Embryophyta</taxon>
        <taxon>Tracheophyta</taxon>
        <taxon>Spermatophyta</taxon>
        <taxon>Magnoliopsida</taxon>
        <taxon>eudicotyledons</taxon>
        <taxon>Gunneridae</taxon>
        <taxon>Pentapetalae</taxon>
        <taxon>rosids</taxon>
        <taxon>malvids</taxon>
        <taxon>Myrtales</taxon>
        <taxon>Lythraceae</taxon>
        <taxon>Punica</taxon>
    </lineage>
</organism>
<protein>
    <submittedName>
        <fullName evidence="1">Uncharacterized protein</fullName>
    </submittedName>
</protein>
<dbReference type="OrthoDB" id="1935034at2759"/>